<reference evidence="4 5" key="1">
    <citation type="journal article" date="2021" name="Hortic Res">
        <title>The domestication of Cucurbita argyrosperma as revealed by the genome of its wild relative.</title>
        <authorList>
            <person name="Barrera-Redondo J."/>
            <person name="Sanchez-de la Vega G."/>
            <person name="Aguirre-Liguori J.A."/>
            <person name="Castellanos-Morales G."/>
            <person name="Gutierrez-Guerrero Y.T."/>
            <person name="Aguirre-Dugua X."/>
            <person name="Aguirre-Planter E."/>
            <person name="Tenaillon M.I."/>
            <person name="Lira-Saade R."/>
            <person name="Eguiarte L.E."/>
        </authorList>
    </citation>
    <scope>NUCLEOTIDE SEQUENCE [LARGE SCALE GENOMIC DNA]</scope>
    <source>
        <strain evidence="4">JBR-2021</strain>
    </source>
</reference>
<dbReference type="InterPro" id="IPR045222">
    <property type="entry name" value="Rpb4-like"/>
</dbReference>
<keyword evidence="5" id="KW-1185">Reference proteome</keyword>
<dbReference type="InterPro" id="IPR022003">
    <property type="entry name" value="RST"/>
</dbReference>
<comment type="subcellular location">
    <subcellularLocation>
        <location evidence="1">Nucleus</location>
    </subcellularLocation>
</comment>
<keyword evidence="2" id="KW-0539">Nucleus</keyword>
<feature type="domain" description="RST" evidence="3">
    <location>
        <begin position="48"/>
        <end position="74"/>
    </location>
</feature>
<comment type="caution">
    <text evidence="4">The sequence shown here is derived from an EMBL/GenBank/DDBJ whole genome shotgun (WGS) entry which is preliminary data.</text>
</comment>
<evidence type="ECO:0000259" key="3">
    <source>
        <dbReference type="Pfam" id="PF12174"/>
    </source>
</evidence>
<sequence length="328" mass="35977">VPAADTHGIGVYLSPLRLASFMVEAGSQQSHPSSTEFDTGVDDPTCPKRKIGKDVLVKRLRSIAGDDMLLSLIRENSRMSMSFLAGWKDGDRLLRDWCPGPVYLDDRSLAENICIQSLMLMLSGSGGDSELPFVLARKMCRFPSKRSSWIGERRLSSSPIFLGDPKVGSSEFQGLCETFSGHTRISLGVGFALRSTIFNNVGKGEKGFPVQKKPGKSSLKSSVPRMVSYCDLGKGGKGINELGKASVSKEQQPLELKIEQELPKNVKCQCLMDCEAAQLLQGIQDQMVLLSADPTIKIPTSFDRGLQYAKRANHYVNTESVRPVLEYP</sequence>
<gene>
    <name evidence="4" type="primary">NRPD4</name>
    <name evidence="4" type="ORF">SDJN03_10916</name>
</gene>
<dbReference type="PANTHER" id="PTHR21297">
    <property type="entry name" value="DNA-DIRECTED RNA POLYMERASE II"/>
    <property type="match status" value="1"/>
</dbReference>
<evidence type="ECO:0000256" key="2">
    <source>
        <dbReference type="ARBA" id="ARBA00023242"/>
    </source>
</evidence>
<evidence type="ECO:0000313" key="4">
    <source>
        <dbReference type="EMBL" id="KAG6594363.1"/>
    </source>
</evidence>
<dbReference type="GO" id="GO:0000428">
    <property type="term" value="C:DNA-directed RNA polymerase complex"/>
    <property type="evidence" value="ECO:0007669"/>
    <property type="project" value="UniProtKB-KW"/>
</dbReference>
<dbReference type="Pfam" id="PF12174">
    <property type="entry name" value="RST"/>
    <property type="match status" value="1"/>
</dbReference>
<evidence type="ECO:0000313" key="5">
    <source>
        <dbReference type="Proteomes" id="UP000685013"/>
    </source>
</evidence>
<organism evidence="4 5">
    <name type="scientific">Cucurbita argyrosperma subsp. sororia</name>
    <dbReference type="NCBI Taxonomy" id="37648"/>
    <lineage>
        <taxon>Eukaryota</taxon>
        <taxon>Viridiplantae</taxon>
        <taxon>Streptophyta</taxon>
        <taxon>Embryophyta</taxon>
        <taxon>Tracheophyta</taxon>
        <taxon>Spermatophyta</taxon>
        <taxon>Magnoliopsida</taxon>
        <taxon>eudicotyledons</taxon>
        <taxon>Gunneridae</taxon>
        <taxon>Pentapetalae</taxon>
        <taxon>rosids</taxon>
        <taxon>fabids</taxon>
        <taxon>Cucurbitales</taxon>
        <taxon>Cucurbitaceae</taxon>
        <taxon>Cucurbiteae</taxon>
        <taxon>Cucurbita</taxon>
    </lineage>
</organism>
<evidence type="ECO:0000256" key="1">
    <source>
        <dbReference type="ARBA" id="ARBA00004123"/>
    </source>
</evidence>
<keyword evidence="4" id="KW-0804">Transcription</keyword>
<dbReference type="AlphaFoldDB" id="A0AAV6NB70"/>
<accession>A0AAV6NB70</accession>
<proteinExistence type="predicted"/>
<feature type="non-terminal residue" evidence="4">
    <location>
        <position position="1"/>
    </location>
</feature>
<name>A0AAV6NB70_9ROSI</name>
<dbReference type="Proteomes" id="UP000685013">
    <property type="component" value="Chromosome 7"/>
</dbReference>
<dbReference type="EMBL" id="JAGKQH010000007">
    <property type="protein sequence ID" value="KAG6594363.1"/>
    <property type="molecule type" value="Genomic_DNA"/>
</dbReference>
<dbReference type="GO" id="GO:0005634">
    <property type="term" value="C:nucleus"/>
    <property type="evidence" value="ECO:0007669"/>
    <property type="project" value="UniProtKB-SubCell"/>
</dbReference>
<protein>
    <submittedName>
        <fullName evidence="4">DNA-directed RNA polymerases IV and V subunit 4</fullName>
    </submittedName>
</protein>
<keyword evidence="4" id="KW-0240">DNA-directed RNA polymerase</keyword>